<name>A0A1Y2H633_9FUNG</name>
<accession>A0A1Y2H633</accession>
<dbReference type="Proteomes" id="UP000193411">
    <property type="component" value="Unassembled WGS sequence"/>
</dbReference>
<proteinExistence type="predicted"/>
<sequence>MSESNKILNLAAVVLLQCLCLFSTLGSAATLPPTPTSSTPAHLARRQLSTVSPTFDVPAFATDVSSTITTVTTFIIIIWVVSILGSVCVLCAIGYCILSYTRRQKEKSRMAKEKHQMEMDAWRQQQHVYGAAGAGGPVGPAQGMGQGQGVQRPQQAYGGYAQYPVQQQATGQQQTQQQGYGREGEWTNSASR</sequence>
<feature type="compositionally biased region" description="Gly residues" evidence="1">
    <location>
        <begin position="132"/>
        <end position="148"/>
    </location>
</feature>
<dbReference type="EMBL" id="MCFL01000113">
    <property type="protein sequence ID" value="ORZ29989.1"/>
    <property type="molecule type" value="Genomic_DNA"/>
</dbReference>
<reference evidence="4 5" key="1">
    <citation type="submission" date="2016-07" db="EMBL/GenBank/DDBJ databases">
        <title>Pervasive Adenine N6-methylation of Active Genes in Fungi.</title>
        <authorList>
            <consortium name="DOE Joint Genome Institute"/>
            <person name="Mondo S.J."/>
            <person name="Dannebaum R.O."/>
            <person name="Kuo R.C."/>
            <person name="Labutti K."/>
            <person name="Haridas S."/>
            <person name="Kuo A."/>
            <person name="Salamov A."/>
            <person name="Ahrendt S.R."/>
            <person name="Lipzen A."/>
            <person name="Sullivan W."/>
            <person name="Andreopoulos W.B."/>
            <person name="Clum A."/>
            <person name="Lindquist E."/>
            <person name="Daum C."/>
            <person name="Ramamoorthy G.K."/>
            <person name="Gryganskyi A."/>
            <person name="Culley D."/>
            <person name="Magnuson J.K."/>
            <person name="James T.Y."/>
            <person name="O'Malley M.A."/>
            <person name="Stajich J.E."/>
            <person name="Spatafora J.W."/>
            <person name="Visel A."/>
            <person name="Grigoriev I.V."/>
        </authorList>
    </citation>
    <scope>NUCLEOTIDE SEQUENCE [LARGE SCALE GENOMIC DNA]</scope>
    <source>
        <strain evidence="4 5">PL171</strain>
    </source>
</reference>
<evidence type="ECO:0000256" key="3">
    <source>
        <dbReference type="SAM" id="SignalP"/>
    </source>
</evidence>
<feature type="signal peptide" evidence="3">
    <location>
        <begin position="1"/>
        <end position="28"/>
    </location>
</feature>
<feature type="region of interest" description="Disordered" evidence="1">
    <location>
        <begin position="132"/>
        <end position="152"/>
    </location>
</feature>
<feature type="transmembrane region" description="Helical" evidence="2">
    <location>
        <begin position="74"/>
        <end position="100"/>
    </location>
</feature>
<dbReference type="AlphaFoldDB" id="A0A1Y2H633"/>
<keyword evidence="2" id="KW-0472">Membrane</keyword>
<evidence type="ECO:0000256" key="2">
    <source>
        <dbReference type="SAM" id="Phobius"/>
    </source>
</evidence>
<feature type="region of interest" description="Disordered" evidence="1">
    <location>
        <begin position="167"/>
        <end position="192"/>
    </location>
</feature>
<keyword evidence="2" id="KW-0812">Transmembrane</keyword>
<keyword evidence="3" id="KW-0732">Signal</keyword>
<keyword evidence="2" id="KW-1133">Transmembrane helix</keyword>
<feature type="chain" id="PRO_5012779293" description="Transmembrane protein" evidence="3">
    <location>
        <begin position="29"/>
        <end position="192"/>
    </location>
</feature>
<evidence type="ECO:0000256" key="1">
    <source>
        <dbReference type="SAM" id="MobiDB-lite"/>
    </source>
</evidence>
<evidence type="ECO:0008006" key="6">
    <source>
        <dbReference type="Google" id="ProtNLM"/>
    </source>
</evidence>
<gene>
    <name evidence="4" type="ORF">BCR44DRAFT_64403</name>
</gene>
<feature type="compositionally biased region" description="Low complexity" evidence="1">
    <location>
        <begin position="167"/>
        <end position="179"/>
    </location>
</feature>
<evidence type="ECO:0000313" key="4">
    <source>
        <dbReference type="EMBL" id="ORZ29989.1"/>
    </source>
</evidence>
<evidence type="ECO:0000313" key="5">
    <source>
        <dbReference type="Proteomes" id="UP000193411"/>
    </source>
</evidence>
<keyword evidence="5" id="KW-1185">Reference proteome</keyword>
<protein>
    <recommendedName>
        <fullName evidence="6">Transmembrane protein</fullName>
    </recommendedName>
</protein>
<comment type="caution">
    <text evidence="4">The sequence shown here is derived from an EMBL/GenBank/DDBJ whole genome shotgun (WGS) entry which is preliminary data.</text>
</comment>
<organism evidence="4 5">
    <name type="scientific">Catenaria anguillulae PL171</name>
    <dbReference type="NCBI Taxonomy" id="765915"/>
    <lineage>
        <taxon>Eukaryota</taxon>
        <taxon>Fungi</taxon>
        <taxon>Fungi incertae sedis</taxon>
        <taxon>Blastocladiomycota</taxon>
        <taxon>Blastocladiomycetes</taxon>
        <taxon>Blastocladiales</taxon>
        <taxon>Catenariaceae</taxon>
        <taxon>Catenaria</taxon>
    </lineage>
</organism>